<dbReference type="Pfam" id="PF06804">
    <property type="entry name" value="Lipoprotein_18"/>
    <property type="match status" value="1"/>
</dbReference>
<name>A0ABW0L7T7_9BURK</name>
<dbReference type="EMBL" id="JBHSMU010000015">
    <property type="protein sequence ID" value="MFC5461839.1"/>
    <property type="molecule type" value="Genomic_DNA"/>
</dbReference>
<dbReference type="InterPro" id="IPR010653">
    <property type="entry name" value="NlpB/DapX"/>
</dbReference>
<dbReference type="Gene3D" id="3.30.310.170">
    <property type="entry name" value="Outer membrane protein assembly factor BamC"/>
    <property type="match status" value="1"/>
</dbReference>
<evidence type="ECO:0000313" key="1">
    <source>
        <dbReference type="EMBL" id="MFC5461839.1"/>
    </source>
</evidence>
<protein>
    <submittedName>
        <fullName evidence="1">Outer membrane protein assembly factor BamC</fullName>
    </submittedName>
</protein>
<accession>A0ABW0L7T7</accession>
<proteinExistence type="predicted"/>
<dbReference type="Proteomes" id="UP001596050">
    <property type="component" value="Unassembled WGS sequence"/>
</dbReference>
<sequence>MTKSNKTTFPLADVSTPAARVLALSALALSLTACTTIFESDKVDYKGSKKAAPLEVPPDLTQLQKDNRYAAPEGRGVATASGMQAGAGTAAAGAGAVAGSTDVAASAAPIGPVATDAVRVERSGDQRWVVVKQAPEQLWPQVRQFWLDAGFTLASESSTTGIMETEWAENRSKIPQDMLRRTLGRVFDRAYSTGERDKYRTRLERLPDGSTEIYISHRGAEEVLTGAQKETTVWTVRPNDPMLEAQFLGRLVARLTGATEPTAVKAAEATVANAVVAPQHAKLLGDRVEVDEGFDRAWRRVGLALDRVGFTVEDRDRVQGIYFVRYVDPDGTNKEGFIKRLFSFGDSEKAKEAQRYRVLVKAEPNASVSSVTVQDSTGKPDTSPTAVKILSLLNDELK</sequence>
<dbReference type="InterPro" id="IPR042268">
    <property type="entry name" value="BamC_C"/>
</dbReference>
<comment type="caution">
    <text evidence="1">The sequence shown here is derived from an EMBL/GenBank/DDBJ whole genome shotgun (WGS) entry which is preliminary data.</text>
</comment>
<reference evidence="2" key="1">
    <citation type="journal article" date="2019" name="Int. J. Syst. Evol. Microbiol.">
        <title>The Global Catalogue of Microorganisms (GCM) 10K type strain sequencing project: providing services to taxonomists for standard genome sequencing and annotation.</title>
        <authorList>
            <consortium name="The Broad Institute Genomics Platform"/>
            <consortium name="The Broad Institute Genome Sequencing Center for Infectious Disease"/>
            <person name="Wu L."/>
            <person name="Ma J."/>
        </authorList>
    </citation>
    <scope>NUCLEOTIDE SEQUENCE [LARGE SCALE GENOMIC DNA]</scope>
    <source>
        <strain evidence="2">KACC 12649</strain>
    </source>
</reference>
<dbReference type="PROSITE" id="PS51257">
    <property type="entry name" value="PROKAR_LIPOPROTEIN"/>
    <property type="match status" value="1"/>
</dbReference>
<keyword evidence="2" id="KW-1185">Reference proteome</keyword>
<organism evidence="1 2">
    <name type="scientific">Massilia niabensis</name>
    <dbReference type="NCBI Taxonomy" id="544910"/>
    <lineage>
        <taxon>Bacteria</taxon>
        <taxon>Pseudomonadati</taxon>
        <taxon>Pseudomonadota</taxon>
        <taxon>Betaproteobacteria</taxon>
        <taxon>Burkholderiales</taxon>
        <taxon>Oxalobacteraceae</taxon>
        <taxon>Telluria group</taxon>
        <taxon>Massilia</taxon>
    </lineage>
</organism>
<gene>
    <name evidence="1" type="primary">bamC</name>
    <name evidence="1" type="ORF">ACFPN5_18665</name>
</gene>
<dbReference type="RefSeq" id="WP_379785286.1">
    <property type="nucleotide sequence ID" value="NZ_JBHSMU010000015.1"/>
</dbReference>
<evidence type="ECO:0000313" key="2">
    <source>
        <dbReference type="Proteomes" id="UP001596050"/>
    </source>
</evidence>